<dbReference type="InterPro" id="IPR043918">
    <property type="entry name" value="DUF5760"/>
</dbReference>
<sequence>MDNNKEEFVSNIQRWVVLDTQLKLANEKLKQIRESKNQLTSQICNYVDSKNMRETKLQISDGNLRVYDRKEYSPITFTYIETCLDKIIPNKEHVASIIKYLKENREITTVSDIRRNVTK</sequence>
<dbReference type="AlphaFoldDB" id="A0A6C0F4C0"/>
<organism evidence="1">
    <name type="scientific">viral metagenome</name>
    <dbReference type="NCBI Taxonomy" id="1070528"/>
    <lineage>
        <taxon>unclassified sequences</taxon>
        <taxon>metagenomes</taxon>
        <taxon>organismal metagenomes</taxon>
    </lineage>
</organism>
<evidence type="ECO:0000313" key="1">
    <source>
        <dbReference type="EMBL" id="QHT34950.1"/>
    </source>
</evidence>
<name>A0A6C0F4C0_9ZZZZ</name>
<reference evidence="1" key="1">
    <citation type="journal article" date="2020" name="Nature">
        <title>Giant virus diversity and host interactions through global metagenomics.</title>
        <authorList>
            <person name="Schulz F."/>
            <person name="Roux S."/>
            <person name="Paez-Espino D."/>
            <person name="Jungbluth S."/>
            <person name="Walsh D.A."/>
            <person name="Denef V.J."/>
            <person name="McMahon K.D."/>
            <person name="Konstantinidis K.T."/>
            <person name="Eloe-Fadrosh E.A."/>
            <person name="Kyrpides N.C."/>
            <person name="Woyke T."/>
        </authorList>
    </citation>
    <scope>NUCLEOTIDE SEQUENCE</scope>
    <source>
        <strain evidence="1">GVMAG-M-3300009180-1</strain>
    </source>
</reference>
<proteinExistence type="predicted"/>
<accession>A0A6C0F4C0</accession>
<dbReference type="Pfam" id="PF19064">
    <property type="entry name" value="DUF5760"/>
    <property type="match status" value="1"/>
</dbReference>
<protein>
    <submittedName>
        <fullName evidence="1">Uncharacterized protein</fullName>
    </submittedName>
</protein>
<dbReference type="EMBL" id="MN739011">
    <property type="protein sequence ID" value="QHT34950.1"/>
    <property type="molecule type" value="Genomic_DNA"/>
</dbReference>